<keyword evidence="2" id="KW-1185">Reference proteome</keyword>
<dbReference type="Proteomes" id="UP000189443">
    <property type="component" value="Chromosome"/>
</dbReference>
<accession>A0A1S6JGF2</accession>
<name>A0A1S6JGF2_9ACTN</name>
<gene>
    <name evidence="1" type="ORF">B1H29_31635</name>
</gene>
<organism evidence="1 2">
    <name type="scientific">Streptomyces pactum</name>
    <dbReference type="NCBI Taxonomy" id="68249"/>
    <lineage>
        <taxon>Bacteria</taxon>
        <taxon>Bacillati</taxon>
        <taxon>Actinomycetota</taxon>
        <taxon>Actinomycetes</taxon>
        <taxon>Kitasatosporales</taxon>
        <taxon>Streptomycetaceae</taxon>
        <taxon>Streptomyces</taxon>
    </lineage>
</organism>
<reference evidence="1 2" key="1">
    <citation type="submission" date="2017-02" db="EMBL/GenBank/DDBJ databases">
        <title>Streptomyces pactum ACT12 Genome sequencing and assembly.</title>
        <authorList>
            <person name="Xue Q."/>
            <person name="Yan X."/>
            <person name="Jia L."/>
            <person name="Yan H."/>
        </authorList>
    </citation>
    <scope>NUCLEOTIDE SEQUENCE [LARGE SCALE GENOMIC DNA]</scope>
    <source>
        <strain evidence="1 2">ACT12</strain>
    </source>
</reference>
<protein>
    <submittedName>
        <fullName evidence="1">Uncharacterized protein</fullName>
    </submittedName>
</protein>
<proteinExistence type="predicted"/>
<evidence type="ECO:0000313" key="2">
    <source>
        <dbReference type="Proteomes" id="UP000189443"/>
    </source>
</evidence>
<sequence>MIVSANRLASISPTWQDWTPVWTTSGASTPTFGDAAVSARWAQSATTVFFRLDIVFGSTTNFGSGTDNWRISAPVSAAMTAGGCGAGEIQRNGAPSGYSSGAGTRQPIRVRLTTTGTFEFEMSGGNINAISTASGAGLIDASTPWTWDAGSSLRAWGTYEAAP</sequence>
<dbReference type="AlphaFoldDB" id="A0A1S6JGF2"/>
<evidence type="ECO:0000313" key="1">
    <source>
        <dbReference type="EMBL" id="AQS70838.1"/>
    </source>
</evidence>
<dbReference type="KEGG" id="spac:B1H29_31635"/>
<dbReference type="EMBL" id="CP019724">
    <property type="protein sequence ID" value="AQS70838.1"/>
    <property type="molecule type" value="Genomic_DNA"/>
</dbReference>